<evidence type="ECO:0000313" key="3">
    <source>
        <dbReference type="Proteomes" id="UP001652409"/>
    </source>
</evidence>
<evidence type="ECO:0000313" key="2">
    <source>
        <dbReference type="EMBL" id="MCU6767049.1"/>
    </source>
</evidence>
<dbReference type="GO" id="GO:0016853">
    <property type="term" value="F:isomerase activity"/>
    <property type="evidence" value="ECO:0007669"/>
    <property type="project" value="UniProtKB-KW"/>
</dbReference>
<gene>
    <name evidence="2" type="ORF">OCV61_16900</name>
</gene>
<dbReference type="PANTHER" id="PTHR12110">
    <property type="entry name" value="HYDROXYPYRUVATE ISOMERASE"/>
    <property type="match status" value="1"/>
</dbReference>
<dbReference type="InterPro" id="IPR036237">
    <property type="entry name" value="Xyl_isomerase-like_sf"/>
</dbReference>
<dbReference type="InterPro" id="IPR013022">
    <property type="entry name" value="Xyl_isomerase-like_TIM-brl"/>
</dbReference>
<dbReference type="RefSeq" id="WP_158422775.1">
    <property type="nucleotide sequence ID" value="NZ_JAOQJL010000049.1"/>
</dbReference>
<dbReference type="SUPFAM" id="SSF51658">
    <property type="entry name" value="Xylose isomerase-like"/>
    <property type="match status" value="1"/>
</dbReference>
<dbReference type="Pfam" id="PF01261">
    <property type="entry name" value="AP_endonuc_2"/>
    <property type="match status" value="1"/>
</dbReference>
<sequence length="252" mass="29259">MIYISHLFPDDQMEELIRQSGMGVESIDFSIADNLDHFSESIDVYREKLKKMGTRELILHGPFLDVNPAAYDRLVREVTMKRFDQCYQAGLLLGARKIVFHSGMNPYVYYKQGWADQVSRFFSEFMDGRQELEIVLENVFDDDWELLLDVYKKVDHPNFKLCLDIGHAHCYSSVDVREWAKALAPYVTHVHVHDNLGDRDAHTGLGRGNLPYQQVLENLPLTEERTWTIECMKKEDAQLCWEKIRALEGGAL</sequence>
<protein>
    <submittedName>
        <fullName evidence="2">Sugar phosphate isomerase/epimerase</fullName>
    </submittedName>
</protein>
<reference evidence="2 3" key="1">
    <citation type="journal article" date="2021" name="ISME Commun">
        <title>Automated analysis of genomic sequences facilitates high-throughput and comprehensive description of bacteria.</title>
        <authorList>
            <person name="Hitch T.C.A."/>
        </authorList>
    </citation>
    <scope>NUCLEOTIDE SEQUENCE [LARGE SCALE GENOMIC DNA]</scope>
    <source>
        <strain evidence="2 3">Sanger_23</strain>
    </source>
</reference>
<dbReference type="Proteomes" id="UP001652409">
    <property type="component" value="Unassembled WGS sequence"/>
</dbReference>
<dbReference type="InterPro" id="IPR050312">
    <property type="entry name" value="IolE/XylAMocC-like"/>
</dbReference>
<evidence type="ECO:0000259" key="1">
    <source>
        <dbReference type="Pfam" id="PF01261"/>
    </source>
</evidence>
<name>A0ABT2TXU1_9FIRM</name>
<dbReference type="Gene3D" id="3.20.20.150">
    <property type="entry name" value="Divalent-metal-dependent TIM barrel enzymes"/>
    <property type="match status" value="1"/>
</dbReference>
<accession>A0ABT2TXU1</accession>
<organism evidence="2 3">
    <name type="scientific">Blautia ammoniilytica</name>
    <dbReference type="NCBI Taxonomy" id="2981782"/>
    <lineage>
        <taxon>Bacteria</taxon>
        <taxon>Bacillati</taxon>
        <taxon>Bacillota</taxon>
        <taxon>Clostridia</taxon>
        <taxon>Lachnospirales</taxon>
        <taxon>Lachnospiraceae</taxon>
        <taxon>Blautia</taxon>
    </lineage>
</organism>
<feature type="domain" description="Xylose isomerase-like TIM barrel" evidence="1">
    <location>
        <begin position="22"/>
        <end position="219"/>
    </location>
</feature>
<proteinExistence type="predicted"/>
<keyword evidence="2" id="KW-0413">Isomerase</keyword>
<dbReference type="PANTHER" id="PTHR12110:SF21">
    <property type="entry name" value="XYLOSE ISOMERASE-LIKE TIM BARREL DOMAIN-CONTAINING PROTEIN"/>
    <property type="match status" value="1"/>
</dbReference>
<comment type="caution">
    <text evidence="2">The sequence shown here is derived from an EMBL/GenBank/DDBJ whole genome shotgun (WGS) entry which is preliminary data.</text>
</comment>
<keyword evidence="3" id="KW-1185">Reference proteome</keyword>
<dbReference type="EMBL" id="JAOQJL010000049">
    <property type="protein sequence ID" value="MCU6767049.1"/>
    <property type="molecule type" value="Genomic_DNA"/>
</dbReference>